<dbReference type="PANTHER" id="PTHR32046:SF14">
    <property type="match status" value="1"/>
</dbReference>
<keyword evidence="3" id="KW-1185">Reference proteome</keyword>
<evidence type="ECO:0000256" key="1">
    <source>
        <dbReference type="SAM" id="MobiDB-lite"/>
    </source>
</evidence>
<dbReference type="SUPFAM" id="SSF52540">
    <property type="entry name" value="P-loop containing nucleoside triphosphate hydrolases"/>
    <property type="match status" value="1"/>
</dbReference>
<dbReference type="EMBL" id="JAIZAY010000017">
    <property type="protein sequence ID" value="KAJ8026227.1"/>
    <property type="molecule type" value="Genomic_DNA"/>
</dbReference>
<feature type="region of interest" description="Disordered" evidence="1">
    <location>
        <begin position="241"/>
        <end position="261"/>
    </location>
</feature>
<reference evidence="2" key="1">
    <citation type="submission" date="2021-10" db="EMBL/GenBank/DDBJ databases">
        <title>Tropical sea cucumber genome reveals ecological adaptation and Cuvierian tubules defense mechanism.</title>
        <authorList>
            <person name="Chen T."/>
        </authorList>
    </citation>
    <scope>NUCLEOTIDE SEQUENCE</scope>
    <source>
        <strain evidence="2">Nanhai2018</strain>
        <tissue evidence="2">Muscle</tissue>
    </source>
</reference>
<evidence type="ECO:0000313" key="3">
    <source>
        <dbReference type="Proteomes" id="UP001152320"/>
    </source>
</evidence>
<comment type="caution">
    <text evidence="2">The sequence shown here is derived from an EMBL/GenBank/DDBJ whole genome shotgun (WGS) entry which is preliminary data.</text>
</comment>
<protein>
    <recommendedName>
        <fullName evidence="4">Septin-type G domain-containing protein</fullName>
    </recommendedName>
</protein>
<evidence type="ECO:0008006" key="4">
    <source>
        <dbReference type="Google" id="ProtNLM"/>
    </source>
</evidence>
<dbReference type="OrthoDB" id="8954335at2759"/>
<organism evidence="2 3">
    <name type="scientific">Holothuria leucospilota</name>
    <name type="common">Black long sea cucumber</name>
    <name type="synonym">Mertensiothuria leucospilota</name>
    <dbReference type="NCBI Taxonomy" id="206669"/>
    <lineage>
        <taxon>Eukaryota</taxon>
        <taxon>Metazoa</taxon>
        <taxon>Echinodermata</taxon>
        <taxon>Eleutherozoa</taxon>
        <taxon>Echinozoa</taxon>
        <taxon>Holothuroidea</taxon>
        <taxon>Aspidochirotacea</taxon>
        <taxon>Aspidochirotida</taxon>
        <taxon>Holothuriidae</taxon>
        <taxon>Holothuria</taxon>
    </lineage>
</organism>
<name>A0A9Q0YPM2_HOLLE</name>
<proteinExistence type="predicted"/>
<accession>A0A9Q0YPM2</accession>
<dbReference type="AlphaFoldDB" id="A0A9Q0YPM2"/>
<dbReference type="Gene3D" id="3.40.50.300">
    <property type="entry name" value="P-loop containing nucleotide triphosphate hydrolases"/>
    <property type="match status" value="1"/>
</dbReference>
<sequence>MASNLLPNCNKISDGNPCIHTLDMKETTIRKESKIRRCEIGSKVPHQSEKVIMVVGATGSGKTAVINFFVNYILGVEWSSNFRYQLVPDECESKKKSQADSQTEWITAYTFYPQCRQAIPYTLTIIDTPGFGDTRGIKRDKEITEQIRVFFSTPSDYGIDQIDAIAFVAQAALPRLTETQKFIFDSVLSGFGKNIAENIFLFLTFADLQAPQILGSTEKASLPYKCYFKFNNSALYAQKDLKKDNQEQNSSDTDDDDDNDEEKFNQTIWKMGTKSFKKFFKELQNTSAKSITLSAEVLEERKRLETSVAGLSRLIRSRIVTLEKHRKEKEMLEQYKNEMVSNKNFTFIVHIEKTAKQDLIDDYAMVCHKCKFTCHYPCSPRWPKFTCSAMKFLAVVRGCGVCPMECSLSDHENVAFTYERERVEKTMTYADLLESYEGALRAVLKTEELVKCIEEDVSTAEIKIEKYLEKVSESLKRLQEIALKPNPSATIDYIDVLIQNEQSEGQKGWQERRKALLDLRQKAHIINKISHTETKVDYKELANPPAVFDEI</sequence>
<dbReference type="CDD" id="cd00882">
    <property type="entry name" value="Ras_like_GTPase"/>
    <property type="match status" value="1"/>
</dbReference>
<dbReference type="InterPro" id="IPR027417">
    <property type="entry name" value="P-loop_NTPase"/>
</dbReference>
<evidence type="ECO:0000313" key="2">
    <source>
        <dbReference type="EMBL" id="KAJ8026227.1"/>
    </source>
</evidence>
<dbReference type="Proteomes" id="UP001152320">
    <property type="component" value="Chromosome 17"/>
</dbReference>
<dbReference type="PANTHER" id="PTHR32046">
    <property type="entry name" value="G DOMAIN-CONTAINING PROTEIN"/>
    <property type="match status" value="1"/>
</dbReference>
<gene>
    <name evidence="2" type="ORF">HOLleu_34020</name>
</gene>
<feature type="compositionally biased region" description="Acidic residues" evidence="1">
    <location>
        <begin position="252"/>
        <end position="261"/>
    </location>
</feature>